<dbReference type="InterPro" id="IPR052522">
    <property type="entry name" value="ABC-2_transport_permease"/>
</dbReference>
<name>A0A1Y2K3D8_9PROT</name>
<protein>
    <recommendedName>
        <fullName evidence="5">Transport permease protein</fullName>
    </recommendedName>
</protein>
<evidence type="ECO:0000256" key="4">
    <source>
        <dbReference type="ARBA" id="ARBA00023136"/>
    </source>
</evidence>
<evidence type="ECO:0000256" key="1">
    <source>
        <dbReference type="ARBA" id="ARBA00004141"/>
    </source>
</evidence>
<accession>A0A1Y2K3D8</accession>
<evidence type="ECO:0000313" key="7">
    <source>
        <dbReference type="EMBL" id="OSM02146.1"/>
    </source>
</evidence>
<dbReference type="GO" id="GO:0140359">
    <property type="term" value="F:ABC-type transporter activity"/>
    <property type="evidence" value="ECO:0007669"/>
    <property type="project" value="InterPro"/>
</dbReference>
<keyword evidence="3 5" id="KW-1133">Transmembrane helix</keyword>
<dbReference type="STRING" id="1434232.MAIT1_02242"/>
<dbReference type="OrthoDB" id="9804001at2"/>
<dbReference type="GO" id="GO:0043190">
    <property type="term" value="C:ATP-binding cassette (ABC) transporter complex"/>
    <property type="evidence" value="ECO:0007669"/>
    <property type="project" value="InterPro"/>
</dbReference>
<organism evidence="7 8">
    <name type="scientific">Magnetofaba australis IT-1</name>
    <dbReference type="NCBI Taxonomy" id="1434232"/>
    <lineage>
        <taxon>Bacteria</taxon>
        <taxon>Pseudomonadati</taxon>
        <taxon>Pseudomonadota</taxon>
        <taxon>Magnetococcia</taxon>
        <taxon>Magnetococcales</taxon>
        <taxon>Magnetococcaceae</taxon>
        <taxon>Magnetofaba</taxon>
    </lineage>
</organism>
<evidence type="ECO:0000259" key="6">
    <source>
        <dbReference type="PROSITE" id="PS51012"/>
    </source>
</evidence>
<keyword evidence="2 5" id="KW-0812">Transmembrane</keyword>
<dbReference type="InterPro" id="IPR013525">
    <property type="entry name" value="ABC2_TM"/>
</dbReference>
<feature type="transmembrane region" description="Helical" evidence="5">
    <location>
        <begin position="173"/>
        <end position="193"/>
    </location>
</feature>
<feature type="transmembrane region" description="Helical" evidence="5">
    <location>
        <begin position="21"/>
        <end position="45"/>
    </location>
</feature>
<reference evidence="7 8" key="1">
    <citation type="journal article" date="2016" name="BMC Genomics">
        <title>Combined genomic and structural analyses of a cultured magnetotactic bacterium reveals its niche adaptation to a dynamic environment.</title>
        <authorList>
            <person name="Araujo A.C."/>
            <person name="Morillo V."/>
            <person name="Cypriano J."/>
            <person name="Teixeira L.C."/>
            <person name="Leao P."/>
            <person name="Lyra S."/>
            <person name="Almeida L.G."/>
            <person name="Bazylinski D.A."/>
            <person name="Vasconcellos A.T."/>
            <person name="Abreu F."/>
            <person name="Lins U."/>
        </authorList>
    </citation>
    <scope>NUCLEOTIDE SEQUENCE [LARGE SCALE GENOMIC DNA]</scope>
    <source>
        <strain evidence="7 8">IT-1</strain>
    </source>
</reference>
<comment type="similarity">
    <text evidence="5">Belongs to the ABC-2 integral membrane protein family.</text>
</comment>
<dbReference type="InterPro" id="IPR047817">
    <property type="entry name" value="ABC2_TM_bact-type"/>
</dbReference>
<evidence type="ECO:0000256" key="2">
    <source>
        <dbReference type="ARBA" id="ARBA00022692"/>
    </source>
</evidence>
<feature type="transmembrane region" description="Helical" evidence="5">
    <location>
        <begin position="142"/>
        <end position="166"/>
    </location>
</feature>
<dbReference type="InterPro" id="IPR000412">
    <property type="entry name" value="ABC_2_transport"/>
</dbReference>
<keyword evidence="8" id="KW-1185">Reference proteome</keyword>
<dbReference type="PANTHER" id="PTHR43332:SF2">
    <property type="entry name" value="INNER MEMBRANE TRANSPORT PERMEASE YADH"/>
    <property type="match status" value="1"/>
</dbReference>
<proteinExistence type="inferred from homology"/>
<dbReference type="PANTHER" id="PTHR43332">
    <property type="entry name" value="INNER MEMBRANE TRANSPORT PERMEASE YADH-RELATED"/>
    <property type="match status" value="1"/>
</dbReference>
<evidence type="ECO:0000256" key="3">
    <source>
        <dbReference type="ARBA" id="ARBA00022989"/>
    </source>
</evidence>
<keyword evidence="4 5" id="KW-0472">Membrane</keyword>
<dbReference type="RefSeq" id="WP_085444635.1">
    <property type="nucleotide sequence ID" value="NZ_LVJN01000020.1"/>
</dbReference>
<evidence type="ECO:0000256" key="5">
    <source>
        <dbReference type="RuleBase" id="RU361157"/>
    </source>
</evidence>
<dbReference type="Pfam" id="PF01061">
    <property type="entry name" value="ABC2_membrane"/>
    <property type="match status" value="1"/>
</dbReference>
<dbReference type="PRINTS" id="PR00164">
    <property type="entry name" value="ABC2TRNSPORT"/>
</dbReference>
<sequence>MRDDRNWYGAWSLFRREVRRFMRVFGQTVGAPLVTSLLYFAVFGAALGSRIGPTEGVGYLTFLATGLAAMGVMQHAYQNASSSLIQMRYAGMIQMDLAALPVTPAQMVLAVMGGAMARGLLVGAAVLLAARVFTPFGVAHPLWLLAASLALAGLFGLIGLFSGLWAKSFDDTALVSNFVITPLVYLGGVFFSVEMIDAAWRPLALVNPVYHLVELFRYALLGLDEAVLWRSGPLTLLAWAGLYVVAVWRIGRGWRLKD</sequence>
<comment type="caution">
    <text evidence="7">The sequence shown here is derived from an EMBL/GenBank/DDBJ whole genome shotgun (WGS) entry which is preliminary data.</text>
</comment>
<feature type="transmembrane region" description="Helical" evidence="5">
    <location>
        <begin position="97"/>
        <end position="130"/>
    </location>
</feature>
<comment type="subcellular location">
    <subcellularLocation>
        <location evidence="5">Cell inner membrane</location>
        <topology evidence="5">Multi-pass membrane protein</topology>
    </subcellularLocation>
    <subcellularLocation>
        <location evidence="1">Membrane</location>
        <topology evidence="1">Multi-pass membrane protein</topology>
    </subcellularLocation>
</comment>
<dbReference type="PROSITE" id="PS51012">
    <property type="entry name" value="ABC_TM2"/>
    <property type="match status" value="1"/>
</dbReference>
<evidence type="ECO:0000313" key="8">
    <source>
        <dbReference type="Proteomes" id="UP000194003"/>
    </source>
</evidence>
<dbReference type="Proteomes" id="UP000194003">
    <property type="component" value="Unassembled WGS sequence"/>
</dbReference>
<feature type="transmembrane region" description="Helical" evidence="5">
    <location>
        <begin position="57"/>
        <end position="77"/>
    </location>
</feature>
<feature type="transmembrane region" description="Helical" evidence="5">
    <location>
        <begin position="227"/>
        <end position="248"/>
    </location>
</feature>
<dbReference type="EMBL" id="LVJN01000020">
    <property type="protein sequence ID" value="OSM02146.1"/>
    <property type="molecule type" value="Genomic_DNA"/>
</dbReference>
<keyword evidence="5" id="KW-0813">Transport</keyword>
<feature type="domain" description="ABC transmembrane type-2" evidence="6">
    <location>
        <begin position="23"/>
        <end position="253"/>
    </location>
</feature>
<gene>
    <name evidence="7" type="ORF">MAIT1_02242</name>
</gene>
<dbReference type="PIRSF" id="PIRSF006648">
    <property type="entry name" value="DrrB"/>
    <property type="match status" value="1"/>
</dbReference>
<dbReference type="AlphaFoldDB" id="A0A1Y2K3D8"/>
<keyword evidence="5" id="KW-1003">Cell membrane</keyword>